<proteinExistence type="predicted"/>
<feature type="compositionally biased region" description="Polar residues" evidence="1">
    <location>
        <begin position="17"/>
        <end position="27"/>
    </location>
</feature>
<keyword evidence="3" id="KW-1185">Reference proteome</keyword>
<feature type="region of interest" description="Disordered" evidence="1">
    <location>
        <begin position="106"/>
        <end position="133"/>
    </location>
</feature>
<evidence type="ECO:0000313" key="2">
    <source>
        <dbReference type="EMBL" id="EPE04673.1"/>
    </source>
</evidence>
<protein>
    <submittedName>
        <fullName evidence="2">Uncharacterized protein</fullName>
    </submittedName>
</protein>
<dbReference type="STRING" id="1262450.S3CEA4"/>
<organism evidence="2 3">
    <name type="scientific">Ophiostoma piceae (strain UAMH 11346)</name>
    <name type="common">Sap stain fungus</name>
    <dbReference type="NCBI Taxonomy" id="1262450"/>
    <lineage>
        <taxon>Eukaryota</taxon>
        <taxon>Fungi</taxon>
        <taxon>Dikarya</taxon>
        <taxon>Ascomycota</taxon>
        <taxon>Pezizomycotina</taxon>
        <taxon>Sordariomycetes</taxon>
        <taxon>Sordariomycetidae</taxon>
        <taxon>Ophiostomatales</taxon>
        <taxon>Ophiostomataceae</taxon>
        <taxon>Ophiostoma</taxon>
    </lineage>
</organism>
<dbReference type="HOGENOM" id="CLU_921439_0_0_1"/>
<dbReference type="AlphaFoldDB" id="S3CEA4"/>
<dbReference type="Proteomes" id="UP000016923">
    <property type="component" value="Unassembled WGS sequence"/>
</dbReference>
<dbReference type="OMA" id="DSSTHHQ"/>
<gene>
    <name evidence="2" type="ORF">F503_06222</name>
</gene>
<feature type="region of interest" description="Disordered" evidence="1">
    <location>
        <begin position="206"/>
        <end position="234"/>
    </location>
</feature>
<accession>S3CEA4</accession>
<dbReference type="VEuPathDB" id="FungiDB:F503_06222"/>
<feature type="compositionally biased region" description="Polar residues" evidence="1">
    <location>
        <begin position="107"/>
        <end position="117"/>
    </location>
</feature>
<dbReference type="OrthoDB" id="1681166at2759"/>
<dbReference type="EMBL" id="KE148159">
    <property type="protein sequence ID" value="EPE04673.1"/>
    <property type="molecule type" value="Genomic_DNA"/>
</dbReference>
<name>S3CEA4_OPHP1</name>
<evidence type="ECO:0000256" key="1">
    <source>
        <dbReference type="SAM" id="MobiDB-lite"/>
    </source>
</evidence>
<feature type="region of interest" description="Disordered" evidence="1">
    <location>
        <begin position="1"/>
        <end position="43"/>
    </location>
</feature>
<evidence type="ECO:0000313" key="3">
    <source>
        <dbReference type="Proteomes" id="UP000016923"/>
    </source>
</evidence>
<sequence>MDGRGPAEALASPAPLDSSTHHQSLVGGTNEPADFQQRRSSAELPVDALAPSLLEESTIRLRPPAPTLTPFYTIISDVTPSSSASDTYYPRVRYVFSDDDLDIISGALSTPPASQSRPVEPRHGPPSPAHRIGSGLHGRSILLDLAPAADGRGYTVAWASSLSPDWAVVGTRLQPLESVSASGVTDDDDGRTIVLNIEGLGLPIAAASSSDPSDYPRTSVTQDGRKVSSLRTDKAAPKVKDYGDLVRTFEMRMASLRSAVYNSEERRRLASMTGPKLPEEK</sequence>
<feature type="compositionally biased region" description="Basic and acidic residues" evidence="1">
    <location>
        <begin position="223"/>
        <end position="234"/>
    </location>
</feature>
<dbReference type="eggNOG" id="ENOG502T5S3">
    <property type="taxonomic scope" value="Eukaryota"/>
</dbReference>
<reference evidence="2 3" key="1">
    <citation type="journal article" date="2013" name="BMC Genomics">
        <title>The genome and transcriptome of the pine saprophyte Ophiostoma piceae, and a comparison with the bark beetle-associated pine pathogen Grosmannia clavigera.</title>
        <authorList>
            <person name="Haridas S."/>
            <person name="Wang Y."/>
            <person name="Lim L."/>
            <person name="Massoumi Alamouti S."/>
            <person name="Jackman S."/>
            <person name="Docking R."/>
            <person name="Robertson G."/>
            <person name="Birol I."/>
            <person name="Bohlmann J."/>
            <person name="Breuil C."/>
        </authorList>
    </citation>
    <scope>NUCLEOTIDE SEQUENCE [LARGE SCALE GENOMIC DNA]</scope>
    <source>
        <strain evidence="2 3">UAMH 11346</strain>
    </source>
</reference>